<sequence>MIASALWAAYPEIKKNTSKKWSFSEPSVEDGSDVSHLIAACPPLDVNSSYCHFLQSMHFSQTCVLARYNDDIAGFVSAYRKPDEPNTLFVWQVAVAPRFRGKGLASSMLDELLSRDHLSSINSVETTITEKNDASWAVFQKLDKSNGERGEVSTFLEKKTHFKGKQDTEYLYQIPLIELQPKGR</sequence>
<comment type="catalytic activity">
    <reaction evidence="7 8">
        <text>L-2,4-diaminobutanoate + acetyl-CoA = (2S)-4-acetamido-2-aminobutanoate + CoA + H(+)</text>
        <dbReference type="Rhea" id="RHEA:16901"/>
        <dbReference type="ChEBI" id="CHEBI:15378"/>
        <dbReference type="ChEBI" id="CHEBI:57287"/>
        <dbReference type="ChEBI" id="CHEBI:57288"/>
        <dbReference type="ChEBI" id="CHEBI:58761"/>
        <dbReference type="ChEBI" id="CHEBI:58929"/>
        <dbReference type="EC" id="2.3.1.178"/>
    </reaction>
</comment>
<evidence type="ECO:0000256" key="8">
    <source>
        <dbReference type="RuleBase" id="RU365045"/>
    </source>
</evidence>
<dbReference type="NCBIfam" id="TIGR02406">
    <property type="entry name" value="ectoine_EctA"/>
    <property type="match status" value="1"/>
</dbReference>
<feature type="domain" description="N-acetyltransferase" evidence="9">
    <location>
        <begin position="21"/>
        <end position="177"/>
    </location>
</feature>
<evidence type="ECO:0000256" key="1">
    <source>
        <dbReference type="ARBA" id="ARBA00004978"/>
    </source>
</evidence>
<dbReference type="SUPFAM" id="SSF55729">
    <property type="entry name" value="Acyl-CoA N-acyltransferases (Nat)"/>
    <property type="match status" value="1"/>
</dbReference>
<evidence type="ECO:0000313" key="11">
    <source>
        <dbReference type="Proteomes" id="UP000093173"/>
    </source>
</evidence>
<comment type="caution">
    <text evidence="10">The sequence shown here is derived from an EMBL/GenBank/DDBJ whole genome shotgun (WGS) entry which is preliminary data.</text>
</comment>
<dbReference type="EC" id="2.3.1.178" evidence="3 8"/>
<protein>
    <recommendedName>
        <fullName evidence="4 8">L-2,4-diaminobutyric acid acetyltransferase</fullName>
        <shortName evidence="8">DABA acetyltransferase</shortName>
        <ecNumber evidence="3 8">2.3.1.178</ecNumber>
    </recommendedName>
</protein>
<dbReference type="InterPro" id="IPR012772">
    <property type="entry name" value="Ectoine_EctA"/>
</dbReference>
<evidence type="ECO:0000256" key="7">
    <source>
        <dbReference type="ARBA" id="ARBA00048924"/>
    </source>
</evidence>
<keyword evidence="6 8" id="KW-0012">Acyltransferase</keyword>
<dbReference type="PROSITE" id="PS51186">
    <property type="entry name" value="GNAT"/>
    <property type="match status" value="1"/>
</dbReference>
<dbReference type="RefSeq" id="WP_017037540.1">
    <property type="nucleotide sequence ID" value="NZ_JBNGCH010000697.1"/>
</dbReference>
<dbReference type="Pfam" id="PF00583">
    <property type="entry name" value="Acetyltransf_1"/>
    <property type="match status" value="1"/>
</dbReference>
<comment type="function">
    <text evidence="8">Catalyzes the acetylation of L-2,4-diaminobutyrate (DABA) to gamma-N-acetyl-alpha,gamma-diaminobutyric acid (ADABA) with acetyl coenzyme A.</text>
</comment>
<dbReference type="EMBL" id="MAJZ01000697">
    <property type="protein sequence ID" value="OCH74097.1"/>
    <property type="molecule type" value="Genomic_DNA"/>
</dbReference>
<proteinExistence type="inferred from homology"/>
<dbReference type="GO" id="GO:0033816">
    <property type="term" value="F:diaminobutyrate acetyltransferase activity"/>
    <property type="evidence" value="ECO:0007669"/>
    <property type="project" value="UniProtKB-EC"/>
</dbReference>
<dbReference type="CDD" id="cd04301">
    <property type="entry name" value="NAT_SF"/>
    <property type="match status" value="1"/>
</dbReference>
<dbReference type="Proteomes" id="UP000093173">
    <property type="component" value="Unassembled WGS sequence"/>
</dbReference>
<organism evidence="10 11">
    <name type="scientific">Vibrio genomosp. F10</name>
    <dbReference type="NCBI Taxonomy" id="723171"/>
    <lineage>
        <taxon>Bacteria</taxon>
        <taxon>Pseudomonadati</taxon>
        <taxon>Pseudomonadota</taxon>
        <taxon>Gammaproteobacteria</taxon>
        <taxon>Vibrionales</taxon>
        <taxon>Vibrionaceae</taxon>
        <taxon>Vibrio</taxon>
    </lineage>
</organism>
<accession>A0A1B9QWQ2</accession>
<dbReference type="InterPro" id="IPR016181">
    <property type="entry name" value="Acyl_CoA_acyltransferase"/>
</dbReference>
<gene>
    <name evidence="8" type="primary">ectA</name>
    <name evidence="10" type="ORF">A6E14_13320</name>
</gene>
<dbReference type="UniPathway" id="UPA00067">
    <property type="reaction ID" value="UER00122"/>
</dbReference>
<keyword evidence="5 8" id="KW-0808">Transferase</keyword>
<dbReference type="Gene3D" id="3.40.630.30">
    <property type="match status" value="1"/>
</dbReference>
<dbReference type="InterPro" id="IPR000182">
    <property type="entry name" value="GNAT_dom"/>
</dbReference>
<evidence type="ECO:0000313" key="10">
    <source>
        <dbReference type="EMBL" id="OCH74097.1"/>
    </source>
</evidence>
<comment type="similarity">
    <text evidence="2 8">Belongs to the acetyltransferase family. EctA subfamily.</text>
</comment>
<evidence type="ECO:0000259" key="9">
    <source>
        <dbReference type="PROSITE" id="PS51186"/>
    </source>
</evidence>
<dbReference type="AlphaFoldDB" id="A0A1B9QWQ2"/>
<evidence type="ECO:0000256" key="5">
    <source>
        <dbReference type="ARBA" id="ARBA00022679"/>
    </source>
</evidence>
<evidence type="ECO:0000256" key="2">
    <source>
        <dbReference type="ARBA" id="ARBA00010712"/>
    </source>
</evidence>
<dbReference type="GO" id="GO:0019491">
    <property type="term" value="P:ectoine biosynthetic process"/>
    <property type="evidence" value="ECO:0007669"/>
    <property type="project" value="UniProtKB-UniPathway"/>
</dbReference>
<comment type="pathway">
    <text evidence="1 8">Amine and polyamine biosynthesis; ectoine biosynthesis; L-ectoine from L-aspartate 4-semialdehyde: step 2/3.</text>
</comment>
<evidence type="ECO:0000256" key="6">
    <source>
        <dbReference type="ARBA" id="ARBA00023315"/>
    </source>
</evidence>
<reference evidence="11" key="1">
    <citation type="submission" date="2016-06" db="EMBL/GenBank/DDBJ databases">
        <authorList>
            <person name="Hehemann J.-H."/>
            <person name="Arevalo P."/>
            <person name="Datta M.S."/>
            <person name="Polz M.F."/>
        </authorList>
    </citation>
    <scope>NUCLEOTIDE SEQUENCE [LARGE SCALE GENOMIC DNA]</scope>
    <source>
        <strain evidence="11">9CSC122</strain>
    </source>
</reference>
<evidence type="ECO:0000256" key="4">
    <source>
        <dbReference type="ARBA" id="ARBA00017935"/>
    </source>
</evidence>
<keyword evidence="11" id="KW-1185">Reference proteome</keyword>
<evidence type="ECO:0000256" key="3">
    <source>
        <dbReference type="ARBA" id="ARBA00012355"/>
    </source>
</evidence>
<name>A0A1B9QWQ2_9VIBR</name>